<feature type="region of interest" description="Disordered" evidence="14">
    <location>
        <begin position="105"/>
        <end position="148"/>
    </location>
</feature>
<keyword evidence="4" id="KW-0963">Cytoplasm</keyword>
<keyword evidence="6" id="KW-0493">Microtubule</keyword>
<evidence type="ECO:0000256" key="7">
    <source>
        <dbReference type="ARBA" id="ARBA00022787"/>
    </source>
</evidence>
<evidence type="ECO:0000256" key="6">
    <source>
        <dbReference type="ARBA" id="ARBA00022701"/>
    </source>
</evidence>
<evidence type="ECO:0000256" key="11">
    <source>
        <dbReference type="ARBA" id="ARBA00023136"/>
    </source>
</evidence>
<keyword evidence="5" id="KW-0812">Transmembrane</keyword>
<keyword evidence="13" id="KW-0539">Nucleus</keyword>
<gene>
    <name evidence="16" type="primary">LOC116546534</name>
</gene>
<dbReference type="PANTHER" id="PTHR16056:SF18">
    <property type="entry name" value="REGULATOR OF MICROTUBULE DYNAMICS PROTEIN 3"/>
    <property type="match status" value="1"/>
</dbReference>
<proteinExistence type="predicted"/>
<dbReference type="PANTHER" id="PTHR16056">
    <property type="entry name" value="REGULATOR OF MICROTUBULE DYNAMICS PROTEIN"/>
    <property type="match status" value="1"/>
</dbReference>
<dbReference type="GO" id="GO:0008017">
    <property type="term" value="F:microtubule binding"/>
    <property type="evidence" value="ECO:0007669"/>
    <property type="project" value="TreeGrafter"/>
</dbReference>
<evidence type="ECO:0000256" key="3">
    <source>
        <dbReference type="ARBA" id="ARBA00004647"/>
    </source>
</evidence>
<feature type="compositionally biased region" description="Acidic residues" evidence="14">
    <location>
        <begin position="128"/>
        <end position="138"/>
    </location>
</feature>
<evidence type="ECO:0000256" key="9">
    <source>
        <dbReference type="ARBA" id="ARBA00023054"/>
    </source>
</evidence>
<evidence type="ECO:0000256" key="13">
    <source>
        <dbReference type="ARBA" id="ARBA00023242"/>
    </source>
</evidence>
<keyword evidence="9" id="KW-0175">Coiled coil</keyword>
<reference evidence="16" key="1">
    <citation type="submission" date="2025-08" db="UniProtKB">
        <authorList>
            <consortium name="RefSeq"/>
        </authorList>
    </citation>
    <scope>IDENTIFICATION</scope>
    <source>
        <tissue evidence="16">Blood</tissue>
    </source>
</reference>
<evidence type="ECO:0000256" key="4">
    <source>
        <dbReference type="ARBA" id="ARBA00022490"/>
    </source>
</evidence>
<evidence type="ECO:0000256" key="8">
    <source>
        <dbReference type="ARBA" id="ARBA00022989"/>
    </source>
</evidence>
<evidence type="ECO:0000256" key="1">
    <source>
        <dbReference type="ARBA" id="ARBA00004123"/>
    </source>
</evidence>
<dbReference type="GO" id="GO:0005876">
    <property type="term" value="C:spindle microtubule"/>
    <property type="evidence" value="ECO:0007669"/>
    <property type="project" value="TreeGrafter"/>
</dbReference>
<dbReference type="GeneID" id="116546534"/>
<protein>
    <submittedName>
        <fullName evidence="16">Regulator of microtubule dynamics protein 3 isoform X2</fullName>
    </submittedName>
</protein>
<dbReference type="Proteomes" id="UP000504640">
    <property type="component" value="Unplaced"/>
</dbReference>
<evidence type="ECO:0000256" key="10">
    <source>
        <dbReference type="ARBA" id="ARBA00023128"/>
    </source>
</evidence>
<dbReference type="GO" id="GO:0005634">
    <property type="term" value="C:nucleus"/>
    <property type="evidence" value="ECO:0007669"/>
    <property type="project" value="UniProtKB-SubCell"/>
</dbReference>
<keyword evidence="15" id="KW-1185">Reference proteome</keyword>
<keyword evidence="10" id="KW-0496">Mitochondrion</keyword>
<evidence type="ECO:0000313" key="15">
    <source>
        <dbReference type="Proteomes" id="UP000504640"/>
    </source>
</evidence>
<accession>A0A6J3HF48</accession>
<dbReference type="InterPro" id="IPR049039">
    <property type="entry name" value="RMD1-3_a_helical_rpt"/>
</dbReference>
<dbReference type="GO" id="GO:0097431">
    <property type="term" value="C:mitotic spindle pole"/>
    <property type="evidence" value="ECO:0007669"/>
    <property type="project" value="TreeGrafter"/>
</dbReference>
<keyword evidence="8" id="KW-1133">Transmembrane helix</keyword>
<keyword evidence="11" id="KW-0472">Membrane</keyword>
<dbReference type="GO" id="GO:0005741">
    <property type="term" value="C:mitochondrial outer membrane"/>
    <property type="evidence" value="ECO:0007669"/>
    <property type="project" value="UniProtKB-SubCell"/>
</dbReference>
<evidence type="ECO:0000256" key="2">
    <source>
        <dbReference type="ARBA" id="ARBA00004572"/>
    </source>
</evidence>
<comment type="subcellular location">
    <subcellularLocation>
        <location evidence="3">Cytoplasm</location>
        <location evidence="3">Cytoskeleton</location>
        <location evidence="3">Spindle pole</location>
    </subcellularLocation>
    <subcellularLocation>
        <location evidence="2">Mitochondrion outer membrane</location>
        <topology evidence="2">Single-pass membrane protein</topology>
    </subcellularLocation>
    <subcellularLocation>
        <location evidence="1">Nucleus</location>
    </subcellularLocation>
</comment>
<sequence length="262" mass="28722">MLLRAVAGGAGDAAVLPSLPREGQEKVLDRLDFVLTSLVALRQEVEELRSSLRGLAGEIVGEVRSHIEENQRVARRRRFPFVRERSDSTGSSSVYFTASSGATFTDAESEGGYTTANAESDNERDSDKESEDGEDEASCETVKMGRKDSLDLEVEASSGLVPSALENGASSGLEDVLPLLQQADEMHHGDEHGKREGFQLLLNNKLAYGSRQDFLWRLARAYSDMCELTEEVSEKKSYALDGKEEAEAALEKGEESADCHLW</sequence>
<evidence type="ECO:0000256" key="12">
    <source>
        <dbReference type="ARBA" id="ARBA00023212"/>
    </source>
</evidence>
<dbReference type="Pfam" id="PF21033">
    <property type="entry name" value="RMD1-3"/>
    <property type="match status" value="1"/>
</dbReference>
<dbReference type="AlphaFoldDB" id="A0A6J3HF48"/>
<keyword evidence="12" id="KW-0206">Cytoskeleton</keyword>
<evidence type="ECO:0000256" key="5">
    <source>
        <dbReference type="ARBA" id="ARBA00022692"/>
    </source>
</evidence>
<dbReference type="RefSeq" id="XP_032128660.1">
    <property type="nucleotide sequence ID" value="XM_032272769.1"/>
</dbReference>
<evidence type="ECO:0000313" key="16">
    <source>
        <dbReference type="RefSeq" id="XP_032128660.1"/>
    </source>
</evidence>
<organism evidence="15 16">
    <name type="scientific">Sapajus apella</name>
    <name type="common">Brown-capped capuchin</name>
    <name type="synonym">Cebus apella</name>
    <dbReference type="NCBI Taxonomy" id="9515"/>
    <lineage>
        <taxon>Eukaryota</taxon>
        <taxon>Metazoa</taxon>
        <taxon>Chordata</taxon>
        <taxon>Craniata</taxon>
        <taxon>Vertebrata</taxon>
        <taxon>Euteleostomi</taxon>
        <taxon>Mammalia</taxon>
        <taxon>Eutheria</taxon>
        <taxon>Euarchontoglires</taxon>
        <taxon>Primates</taxon>
        <taxon>Haplorrhini</taxon>
        <taxon>Platyrrhini</taxon>
        <taxon>Cebidae</taxon>
        <taxon>Cebinae</taxon>
        <taxon>Sapajus</taxon>
    </lineage>
</organism>
<evidence type="ECO:0000256" key="14">
    <source>
        <dbReference type="SAM" id="MobiDB-lite"/>
    </source>
</evidence>
<name>A0A6J3HF48_SAPAP</name>
<keyword evidence="7" id="KW-1000">Mitochondrion outer membrane</keyword>